<dbReference type="SMART" id="SM01058">
    <property type="entry name" value="CarD_TRCF"/>
    <property type="match status" value="1"/>
</dbReference>
<dbReference type="InterPro" id="IPR042215">
    <property type="entry name" value="CarD-like_C"/>
</dbReference>
<dbReference type="AlphaFoldDB" id="A0A6J6U4E6"/>
<evidence type="ECO:0000313" key="3">
    <source>
        <dbReference type="EMBL" id="CAB4731331.1"/>
    </source>
</evidence>
<dbReference type="PANTHER" id="PTHR38447:SF1">
    <property type="entry name" value="RNA POLYMERASE-BINDING TRANSCRIPTION FACTOR CARD"/>
    <property type="match status" value="1"/>
</dbReference>
<evidence type="ECO:0000313" key="5">
    <source>
        <dbReference type="EMBL" id="CAB5056807.1"/>
    </source>
</evidence>
<dbReference type="Gene3D" id="1.20.58.1290">
    <property type="entry name" value="CarD-like, C-terminal domain"/>
    <property type="match status" value="1"/>
</dbReference>
<dbReference type="EMBL" id="CAEZYY010000012">
    <property type="protein sequence ID" value="CAB4753239.1"/>
    <property type="molecule type" value="Genomic_DNA"/>
</dbReference>
<dbReference type="EMBL" id="CAFBQP010000017">
    <property type="protein sequence ID" value="CAB5056807.1"/>
    <property type="molecule type" value="Genomic_DNA"/>
</dbReference>
<feature type="domain" description="CarD-like/TRCF RNAP-interacting" evidence="2">
    <location>
        <begin position="2"/>
        <end position="112"/>
    </location>
</feature>
<dbReference type="EMBL" id="CAEZXX010000243">
    <property type="protein sequence ID" value="CAB4731331.1"/>
    <property type="molecule type" value="Genomic_DNA"/>
</dbReference>
<dbReference type="Pfam" id="PF02559">
    <property type="entry name" value="CarD_TRCF_RID"/>
    <property type="match status" value="1"/>
</dbReference>
<evidence type="ECO:0000259" key="2">
    <source>
        <dbReference type="SMART" id="SM01058"/>
    </source>
</evidence>
<evidence type="ECO:0000313" key="4">
    <source>
        <dbReference type="EMBL" id="CAB4753239.1"/>
    </source>
</evidence>
<accession>A0A6J6U4E6</accession>
<name>A0A6J6U4E6_9ZZZZ</name>
<dbReference type="GO" id="GO:0009303">
    <property type="term" value="P:rRNA transcription"/>
    <property type="evidence" value="ECO:0007669"/>
    <property type="project" value="TreeGrafter"/>
</dbReference>
<dbReference type="InterPro" id="IPR052531">
    <property type="entry name" value="CarD-like_regulator"/>
</dbReference>
<dbReference type="PANTHER" id="PTHR38447">
    <property type="entry name" value="TRANSCRIPTION FACTOR YDEB-RELATED"/>
    <property type="match status" value="1"/>
</dbReference>
<feature type="compositionally biased region" description="Low complexity" evidence="1">
    <location>
        <begin position="239"/>
        <end position="258"/>
    </location>
</feature>
<dbReference type="InterPro" id="IPR048792">
    <property type="entry name" value="CarD_C"/>
</dbReference>
<reference evidence="4" key="1">
    <citation type="submission" date="2020-05" db="EMBL/GenBank/DDBJ databases">
        <authorList>
            <person name="Chiriac C."/>
            <person name="Salcher M."/>
            <person name="Ghai R."/>
            <person name="Kavagutti S V."/>
        </authorList>
    </citation>
    <scope>NUCLEOTIDE SEQUENCE</scope>
</reference>
<proteinExistence type="predicted"/>
<organism evidence="4">
    <name type="scientific">freshwater metagenome</name>
    <dbReference type="NCBI Taxonomy" id="449393"/>
    <lineage>
        <taxon>unclassified sequences</taxon>
        <taxon>metagenomes</taxon>
        <taxon>ecological metagenomes</taxon>
    </lineage>
</organism>
<dbReference type="InterPro" id="IPR036101">
    <property type="entry name" value="CarD-like/TRCF_RID_sf"/>
</dbReference>
<dbReference type="InterPro" id="IPR003711">
    <property type="entry name" value="CarD-like/TRCF_RID"/>
</dbReference>
<evidence type="ECO:0000256" key="1">
    <source>
        <dbReference type="SAM" id="MobiDB-lite"/>
    </source>
</evidence>
<dbReference type="Gene3D" id="2.40.10.170">
    <property type="match status" value="1"/>
</dbReference>
<sequence length="258" mass="27052">MKFKKGDTVIYPQHGACLVQGSKKLLVDGVTREYLILKSVIGEMTLSVPVENADTVGVRPPVNADELDDLVSVLSKADPRVPSNWSRRFKNHQEKLKSGDVYQVAEVVRNLAARNRDAALSAAERTMYERARINLVSEIAPALRVSAEEAEIFLDQALAKGVLKPAKGGAKVDKAVAAKPAVDSESDDGASTATPEADNVAKAPAAKKVAAPKPATDKTAKAPADKAAAAKPDVDKPAKTAAAKQAAPAKAATKTAAK</sequence>
<gene>
    <name evidence="3" type="ORF">UFOPK2602_02348</name>
    <name evidence="4" type="ORF">UFOPK2806_01144</name>
    <name evidence="5" type="ORF">UFOPK4306_00616</name>
</gene>
<protein>
    <submittedName>
        <fullName evidence="4">Unannotated protein</fullName>
    </submittedName>
</protein>
<dbReference type="SUPFAM" id="SSF141259">
    <property type="entry name" value="CarD-like"/>
    <property type="match status" value="1"/>
</dbReference>
<feature type="compositionally biased region" description="Basic and acidic residues" evidence="1">
    <location>
        <begin position="215"/>
        <end position="224"/>
    </location>
</feature>
<feature type="compositionally biased region" description="Low complexity" evidence="1">
    <location>
        <begin position="200"/>
        <end position="214"/>
    </location>
</feature>
<feature type="region of interest" description="Disordered" evidence="1">
    <location>
        <begin position="177"/>
        <end position="258"/>
    </location>
</feature>
<dbReference type="Pfam" id="PF21095">
    <property type="entry name" value="CarD_C"/>
    <property type="match status" value="1"/>
</dbReference>